<feature type="chain" id="PRO_5028890438" evidence="2">
    <location>
        <begin position="23"/>
        <end position="482"/>
    </location>
</feature>
<dbReference type="KEGG" id="tnl:113507721"/>
<evidence type="ECO:0000259" key="3">
    <source>
        <dbReference type="SMART" id="SM00181"/>
    </source>
</evidence>
<dbReference type="InterPro" id="IPR053255">
    <property type="entry name" value="EGF-like_domain"/>
</dbReference>
<evidence type="ECO:0000313" key="4">
    <source>
        <dbReference type="Proteomes" id="UP000322000"/>
    </source>
</evidence>
<keyword evidence="1" id="KW-0472">Membrane</keyword>
<reference evidence="5" key="1">
    <citation type="submission" date="2025-08" db="UniProtKB">
        <authorList>
            <consortium name="RefSeq"/>
        </authorList>
    </citation>
    <scope>IDENTIFICATION</scope>
</reference>
<feature type="domain" description="EGF-like" evidence="3">
    <location>
        <begin position="201"/>
        <end position="237"/>
    </location>
</feature>
<proteinExistence type="predicted"/>
<feature type="signal peptide" evidence="2">
    <location>
        <begin position="1"/>
        <end position="22"/>
    </location>
</feature>
<dbReference type="GeneID" id="113507721"/>
<dbReference type="SUPFAM" id="SSF57184">
    <property type="entry name" value="Growth factor receptor domain"/>
    <property type="match status" value="1"/>
</dbReference>
<protein>
    <submittedName>
        <fullName evidence="5">Fibrillin-1-like</fullName>
    </submittedName>
</protein>
<organism evidence="4 5">
    <name type="scientific">Trichoplusia ni</name>
    <name type="common">Cabbage looper</name>
    <dbReference type="NCBI Taxonomy" id="7111"/>
    <lineage>
        <taxon>Eukaryota</taxon>
        <taxon>Metazoa</taxon>
        <taxon>Ecdysozoa</taxon>
        <taxon>Arthropoda</taxon>
        <taxon>Hexapoda</taxon>
        <taxon>Insecta</taxon>
        <taxon>Pterygota</taxon>
        <taxon>Neoptera</taxon>
        <taxon>Endopterygota</taxon>
        <taxon>Lepidoptera</taxon>
        <taxon>Glossata</taxon>
        <taxon>Ditrysia</taxon>
        <taxon>Noctuoidea</taxon>
        <taxon>Noctuidae</taxon>
        <taxon>Plusiinae</taxon>
        <taxon>Trichoplusia</taxon>
    </lineage>
</organism>
<feature type="domain" description="EGF-like" evidence="3">
    <location>
        <begin position="287"/>
        <end position="328"/>
    </location>
</feature>
<dbReference type="Proteomes" id="UP000322000">
    <property type="component" value="Unplaced"/>
</dbReference>
<dbReference type="PANTHER" id="PTHR24047:SF29">
    <property type="entry name" value="EATER-RELATED"/>
    <property type="match status" value="1"/>
</dbReference>
<evidence type="ECO:0000256" key="1">
    <source>
        <dbReference type="SAM" id="Phobius"/>
    </source>
</evidence>
<dbReference type="OrthoDB" id="409374at2759"/>
<feature type="domain" description="EGF-like" evidence="3">
    <location>
        <begin position="97"/>
        <end position="134"/>
    </location>
</feature>
<dbReference type="RefSeq" id="XP_026746464.1">
    <property type="nucleotide sequence ID" value="XM_026890663.1"/>
</dbReference>
<dbReference type="InterPro" id="IPR003341">
    <property type="entry name" value="Cys_rich_tripleX"/>
</dbReference>
<keyword evidence="4" id="KW-1185">Reference proteome</keyword>
<keyword evidence="1" id="KW-1133">Transmembrane helix</keyword>
<feature type="domain" description="EGF-like" evidence="3">
    <location>
        <begin position="136"/>
        <end position="166"/>
    </location>
</feature>
<dbReference type="InterPro" id="IPR000742">
    <property type="entry name" value="EGF"/>
</dbReference>
<gene>
    <name evidence="5" type="primary">LOC113507721</name>
</gene>
<evidence type="ECO:0000313" key="5">
    <source>
        <dbReference type="RefSeq" id="XP_026746464.1"/>
    </source>
</evidence>
<keyword evidence="1" id="KW-0812">Transmembrane</keyword>
<dbReference type="InterPro" id="IPR009030">
    <property type="entry name" value="Growth_fac_rcpt_cys_sf"/>
</dbReference>
<dbReference type="InParanoid" id="A0A7E5X1A9"/>
<sequence>MLSKLIVIQGFILLVHIMNAESQICERKEVITKHVNLSYWGPVSVTYLGSCPTRCIRTRRKVVIKYRTVLNTQESNVKYCCSGYTRKDTSSDDSAIECAPICMPSCKNGYCASPGTCACNNGYVPDPENSHNCLPVCEQNCTNGACVAANVCVCNFGYSLVNDSCQPICTEPCHNGTCVSPETCECHIGYRKSERNICEPYCSRGCVHGACIAPEECSCNHGYRLSESEDLANKVCKPFCSENCTNGICVEPEKCMCLPSYKKSENGVCVPACEPGWILKDKKCVAQCKISCGNGTCTFPNVCVCYPGYRIDFTRLLSSGKIDAALCVPSCTNCNGTCVAPGVCVTKQSLISVCDGCNETQTANTTEENTNSTLDDSDTYTSGYNTYYDDSISSTIIYDDIDNATASSWIADHWIPLFVPIVGIIAAIVLLFLVYRYTPACVFFKGKSYVVKNGPQEKKTKGDESYSFEDVKIRFSNVNKTK</sequence>
<dbReference type="SMART" id="SM00181">
    <property type="entry name" value="EGF"/>
    <property type="match status" value="6"/>
</dbReference>
<dbReference type="PANTHER" id="PTHR24047">
    <property type="entry name" value="FI01909P-RELATED"/>
    <property type="match status" value="1"/>
</dbReference>
<keyword evidence="2" id="KW-0732">Signal</keyword>
<accession>A0A7E5X1A9</accession>
<dbReference type="Gene3D" id="2.10.25.10">
    <property type="entry name" value="Laminin"/>
    <property type="match status" value="6"/>
</dbReference>
<name>A0A7E5X1A9_TRINI</name>
<feature type="domain" description="EGF-like" evidence="3">
    <location>
        <begin position="239"/>
        <end position="270"/>
    </location>
</feature>
<dbReference type="Pfam" id="PF02363">
    <property type="entry name" value="C_tripleX"/>
    <property type="match status" value="8"/>
</dbReference>
<dbReference type="AlphaFoldDB" id="A0A7E5X1A9"/>
<evidence type="ECO:0000256" key="2">
    <source>
        <dbReference type="SAM" id="SignalP"/>
    </source>
</evidence>
<feature type="domain" description="EGF-like" evidence="3">
    <location>
        <begin position="168"/>
        <end position="199"/>
    </location>
</feature>
<feature type="transmembrane region" description="Helical" evidence="1">
    <location>
        <begin position="414"/>
        <end position="435"/>
    </location>
</feature>